<reference evidence="3" key="1">
    <citation type="submission" date="2017-02" db="EMBL/GenBank/DDBJ databases">
        <authorList>
            <person name="Varghese N."/>
            <person name="Submissions S."/>
        </authorList>
    </citation>
    <scope>NUCLEOTIDE SEQUENCE [LARGE SCALE GENOMIC DNA]</scope>
    <source>
        <strain evidence="3">ATCC BAA-34</strain>
    </source>
</reference>
<proteinExistence type="predicted"/>
<dbReference type="STRING" id="115783.SAMN02745119_00739"/>
<dbReference type="InterPro" id="IPR036866">
    <property type="entry name" value="RibonucZ/Hydroxyglut_hydro"/>
</dbReference>
<dbReference type="Gene3D" id="3.60.15.10">
    <property type="entry name" value="Ribonuclease Z/Hydroxyacylglutathione hydrolase-like"/>
    <property type="match status" value="1"/>
</dbReference>
<protein>
    <submittedName>
        <fullName evidence="2">Phosphoribosyl 1,2-cyclic phosphodiesterase</fullName>
    </submittedName>
</protein>
<dbReference type="SMART" id="SM00849">
    <property type="entry name" value="Lactamase_B"/>
    <property type="match status" value="1"/>
</dbReference>
<dbReference type="EMBL" id="FUWR01000002">
    <property type="protein sequence ID" value="SJZ49063.1"/>
    <property type="molecule type" value="Genomic_DNA"/>
</dbReference>
<accession>A0A1T4L339</accession>
<sequence length="256" mass="28322">MKICSLASGSKGNCLFIETGGVRLLIDAGLSLKEITARLSGSAIEPESIHGVLITHEHIDHIRSAGSFARRYKVPVLISYATRQAAERYLQKTPLVEFETGYSFTFRDIMIDPFPISHDCCDPVGFLLESSEGRAGSATDLGIVTRLVREKLKGCRALNLESNHDPEMLLNGPYPWNLKQRIKSRHGHLSNQESLELLYDLAHDGLEALVMAHLSEVNNHPDKVVETTSAFLRDQNCCAPRIVIGEQHQAGPVIKL</sequence>
<feature type="domain" description="Metallo-beta-lactamase" evidence="1">
    <location>
        <begin position="11"/>
        <end position="164"/>
    </location>
</feature>
<dbReference type="AlphaFoldDB" id="A0A1T4L339"/>
<evidence type="ECO:0000313" key="3">
    <source>
        <dbReference type="Proteomes" id="UP000190102"/>
    </source>
</evidence>
<dbReference type="InterPro" id="IPR001279">
    <property type="entry name" value="Metallo-B-lactamas"/>
</dbReference>
<name>A0A1T4L339_9BACT</name>
<dbReference type="Proteomes" id="UP000190102">
    <property type="component" value="Unassembled WGS sequence"/>
</dbReference>
<dbReference type="PANTHER" id="PTHR47619:SF1">
    <property type="entry name" value="EXODEOXYRIBONUCLEASE WALJ"/>
    <property type="match status" value="1"/>
</dbReference>
<dbReference type="RefSeq" id="WP_078789033.1">
    <property type="nucleotide sequence ID" value="NZ_FUWR01000002.1"/>
</dbReference>
<evidence type="ECO:0000259" key="1">
    <source>
        <dbReference type="SMART" id="SM00849"/>
    </source>
</evidence>
<keyword evidence="3" id="KW-1185">Reference proteome</keyword>
<dbReference type="PANTHER" id="PTHR47619">
    <property type="entry name" value="METALLO-HYDROLASE YYCJ-RELATED"/>
    <property type="match status" value="1"/>
</dbReference>
<dbReference type="OrthoDB" id="9803916at2"/>
<dbReference type="SUPFAM" id="SSF56281">
    <property type="entry name" value="Metallo-hydrolase/oxidoreductase"/>
    <property type="match status" value="1"/>
</dbReference>
<evidence type="ECO:0000313" key="2">
    <source>
        <dbReference type="EMBL" id="SJZ49063.1"/>
    </source>
</evidence>
<dbReference type="Pfam" id="PF12706">
    <property type="entry name" value="Lactamase_B_2"/>
    <property type="match status" value="1"/>
</dbReference>
<organism evidence="2 3">
    <name type="scientific">Trichlorobacter thiogenes</name>
    <dbReference type="NCBI Taxonomy" id="115783"/>
    <lineage>
        <taxon>Bacteria</taxon>
        <taxon>Pseudomonadati</taxon>
        <taxon>Thermodesulfobacteriota</taxon>
        <taxon>Desulfuromonadia</taxon>
        <taxon>Geobacterales</taxon>
        <taxon>Geobacteraceae</taxon>
        <taxon>Trichlorobacter</taxon>
    </lineage>
</organism>
<dbReference type="InterPro" id="IPR052533">
    <property type="entry name" value="WalJ/YycJ-like"/>
</dbReference>
<gene>
    <name evidence="2" type="ORF">SAMN02745119_00739</name>
</gene>